<name>A0A1W7CWJ5_9ACTN</name>
<reference evidence="13 14" key="1">
    <citation type="submission" date="2017-05" db="EMBL/GenBank/DDBJ databases">
        <title>Complete genome sequence of Streptomyces sp. SCSIO 03032 revealed the diverse biosynthetic pathways for its bioactive secondary metabolites.</title>
        <authorList>
            <person name="Ma L."/>
            <person name="Zhu Y."/>
            <person name="Zhang W."/>
            <person name="Zhang G."/>
            <person name="Tian X."/>
            <person name="Zhang S."/>
            <person name="Zhang C."/>
        </authorList>
    </citation>
    <scope>NUCLEOTIDE SEQUENCE [LARGE SCALE GENOMIC DNA]</scope>
    <source>
        <strain evidence="13 14">SCSIO 03032</strain>
    </source>
</reference>
<feature type="binding site" evidence="11">
    <location>
        <position position="128"/>
    </location>
    <ligand>
        <name>Zn(2+)</name>
        <dbReference type="ChEBI" id="CHEBI:29105"/>
    </ligand>
</feature>
<evidence type="ECO:0000256" key="9">
    <source>
        <dbReference type="ARBA" id="ARBA00023125"/>
    </source>
</evidence>
<feature type="binding site" evidence="11">
    <location>
        <position position="88"/>
    </location>
    <ligand>
        <name>Zn(2+)</name>
        <dbReference type="ChEBI" id="CHEBI:29105"/>
    </ligand>
</feature>
<dbReference type="InterPro" id="IPR002481">
    <property type="entry name" value="FUR"/>
</dbReference>
<sequence length="139" mass="15428">MEERLPPGRTTRRRAAVERVLASCDSFMSAQQLHAEMTARGIRVGLTTVYRTLRGLEAAGRADVVRDEVGERLYRQRLPDGHRHYLLCRRCGLSRPVESDIVETWAERVGADTGFAELEHTVQLTGLCGRCQAGPAHGG</sequence>
<feature type="binding site" evidence="12">
    <location>
        <position position="120"/>
    </location>
    <ligand>
        <name>Fe cation</name>
        <dbReference type="ChEBI" id="CHEBI:24875"/>
    </ligand>
</feature>
<keyword evidence="10" id="KW-0804">Transcription</keyword>
<dbReference type="Gene3D" id="1.10.10.10">
    <property type="entry name" value="Winged helix-like DNA-binding domain superfamily/Winged helix DNA-binding domain"/>
    <property type="match status" value="1"/>
</dbReference>
<dbReference type="AlphaFoldDB" id="A0A1W7CWJ5"/>
<comment type="similarity">
    <text evidence="2">Belongs to the Fur family.</text>
</comment>
<comment type="subcellular location">
    <subcellularLocation>
        <location evidence="1">Cytoplasm</location>
    </subcellularLocation>
</comment>
<dbReference type="KEGG" id="smao:CAG99_09795"/>
<protein>
    <submittedName>
        <fullName evidence="13">Transcriptional repressor</fullName>
    </submittedName>
</protein>
<evidence type="ECO:0000256" key="6">
    <source>
        <dbReference type="ARBA" id="ARBA00022723"/>
    </source>
</evidence>
<organism evidence="13 14">
    <name type="scientific">Streptomyces marincola</name>
    <dbReference type="NCBI Taxonomy" id="2878388"/>
    <lineage>
        <taxon>Bacteria</taxon>
        <taxon>Bacillati</taxon>
        <taxon>Actinomycetota</taxon>
        <taxon>Actinomycetes</taxon>
        <taxon>Kitasatosporales</taxon>
        <taxon>Streptomycetaceae</taxon>
        <taxon>Streptomyces</taxon>
    </lineage>
</organism>
<dbReference type="Pfam" id="PF01475">
    <property type="entry name" value="FUR"/>
    <property type="match status" value="1"/>
</dbReference>
<evidence type="ECO:0000256" key="4">
    <source>
        <dbReference type="ARBA" id="ARBA00022490"/>
    </source>
</evidence>
<dbReference type="RefSeq" id="WP_086158703.1">
    <property type="nucleotide sequence ID" value="NZ_CP021121.1"/>
</dbReference>
<keyword evidence="7 11" id="KW-0862">Zinc</keyword>
<comment type="cofactor">
    <cofactor evidence="12">
        <name>Mn(2+)</name>
        <dbReference type="ChEBI" id="CHEBI:29035"/>
    </cofactor>
    <cofactor evidence="12">
        <name>Fe(2+)</name>
        <dbReference type="ChEBI" id="CHEBI:29033"/>
    </cofactor>
    <text evidence="12">Binds 1 Mn(2+) or Fe(2+) ion per subunit.</text>
</comment>
<dbReference type="SUPFAM" id="SSF46785">
    <property type="entry name" value="Winged helix' DNA-binding domain"/>
    <property type="match status" value="1"/>
</dbReference>
<proteinExistence type="inferred from homology"/>
<keyword evidence="12" id="KW-0408">Iron</keyword>
<keyword evidence="9" id="KW-0238">DNA-binding</keyword>
<dbReference type="PANTHER" id="PTHR33202:SF2">
    <property type="entry name" value="FERRIC UPTAKE REGULATION PROTEIN"/>
    <property type="match status" value="1"/>
</dbReference>
<evidence type="ECO:0000256" key="10">
    <source>
        <dbReference type="ARBA" id="ARBA00023163"/>
    </source>
</evidence>
<dbReference type="Proteomes" id="UP000194218">
    <property type="component" value="Chromosome"/>
</dbReference>
<feature type="binding site" evidence="12">
    <location>
        <position position="103"/>
    </location>
    <ligand>
        <name>Fe cation</name>
        <dbReference type="ChEBI" id="CHEBI:24875"/>
    </ligand>
</feature>
<dbReference type="InterPro" id="IPR036388">
    <property type="entry name" value="WH-like_DNA-bd_sf"/>
</dbReference>
<dbReference type="GO" id="GO:0000976">
    <property type="term" value="F:transcription cis-regulatory region binding"/>
    <property type="evidence" value="ECO:0007669"/>
    <property type="project" value="TreeGrafter"/>
</dbReference>
<dbReference type="GO" id="GO:0005829">
    <property type="term" value="C:cytosol"/>
    <property type="evidence" value="ECO:0007669"/>
    <property type="project" value="TreeGrafter"/>
</dbReference>
<evidence type="ECO:0000256" key="3">
    <source>
        <dbReference type="ARBA" id="ARBA00011738"/>
    </source>
</evidence>
<evidence type="ECO:0000256" key="5">
    <source>
        <dbReference type="ARBA" id="ARBA00022491"/>
    </source>
</evidence>
<comment type="subunit">
    <text evidence="3">Homodimer.</text>
</comment>
<comment type="cofactor">
    <cofactor evidence="11">
        <name>Zn(2+)</name>
        <dbReference type="ChEBI" id="CHEBI:29105"/>
    </cofactor>
    <text evidence="11">Binds 1 zinc ion per subunit.</text>
</comment>
<keyword evidence="6 11" id="KW-0479">Metal-binding</keyword>
<evidence type="ECO:0000256" key="7">
    <source>
        <dbReference type="ARBA" id="ARBA00022833"/>
    </source>
</evidence>
<dbReference type="PANTHER" id="PTHR33202">
    <property type="entry name" value="ZINC UPTAKE REGULATION PROTEIN"/>
    <property type="match status" value="1"/>
</dbReference>
<evidence type="ECO:0000313" key="13">
    <source>
        <dbReference type="EMBL" id="ARQ69115.1"/>
    </source>
</evidence>
<evidence type="ECO:0000256" key="1">
    <source>
        <dbReference type="ARBA" id="ARBA00004496"/>
    </source>
</evidence>
<evidence type="ECO:0000313" key="14">
    <source>
        <dbReference type="Proteomes" id="UP000194218"/>
    </source>
</evidence>
<dbReference type="GO" id="GO:0045892">
    <property type="term" value="P:negative regulation of DNA-templated transcription"/>
    <property type="evidence" value="ECO:0007669"/>
    <property type="project" value="TreeGrafter"/>
</dbReference>
<evidence type="ECO:0000256" key="11">
    <source>
        <dbReference type="PIRSR" id="PIRSR602481-1"/>
    </source>
</evidence>
<dbReference type="Gene3D" id="3.30.1490.190">
    <property type="match status" value="1"/>
</dbReference>
<keyword evidence="14" id="KW-1185">Reference proteome</keyword>
<keyword evidence="5" id="KW-0678">Repressor</keyword>
<evidence type="ECO:0000256" key="2">
    <source>
        <dbReference type="ARBA" id="ARBA00007957"/>
    </source>
</evidence>
<dbReference type="OrthoDB" id="8659436at2"/>
<dbReference type="InterPro" id="IPR036390">
    <property type="entry name" value="WH_DNA-bd_sf"/>
</dbReference>
<dbReference type="EMBL" id="CP021121">
    <property type="protein sequence ID" value="ARQ69115.1"/>
    <property type="molecule type" value="Genomic_DNA"/>
</dbReference>
<dbReference type="InterPro" id="IPR043135">
    <property type="entry name" value="Fur_C"/>
</dbReference>
<accession>A0A1W7CWJ5</accession>
<evidence type="ECO:0000256" key="12">
    <source>
        <dbReference type="PIRSR" id="PIRSR602481-2"/>
    </source>
</evidence>
<feature type="binding site" evidence="11">
    <location>
        <position position="91"/>
    </location>
    <ligand>
        <name>Zn(2+)</name>
        <dbReference type="ChEBI" id="CHEBI:29105"/>
    </ligand>
</feature>
<evidence type="ECO:0000256" key="8">
    <source>
        <dbReference type="ARBA" id="ARBA00023015"/>
    </source>
</evidence>
<keyword evidence="8" id="KW-0805">Transcription regulation</keyword>
<dbReference type="GO" id="GO:0003700">
    <property type="term" value="F:DNA-binding transcription factor activity"/>
    <property type="evidence" value="ECO:0007669"/>
    <property type="project" value="InterPro"/>
</dbReference>
<dbReference type="CDD" id="cd07153">
    <property type="entry name" value="Fur_like"/>
    <property type="match status" value="1"/>
</dbReference>
<dbReference type="GO" id="GO:0008270">
    <property type="term" value="F:zinc ion binding"/>
    <property type="evidence" value="ECO:0007669"/>
    <property type="project" value="TreeGrafter"/>
</dbReference>
<feature type="binding site" evidence="11">
    <location>
        <position position="131"/>
    </location>
    <ligand>
        <name>Zn(2+)</name>
        <dbReference type="ChEBI" id="CHEBI:29105"/>
    </ligand>
</feature>
<keyword evidence="4" id="KW-0963">Cytoplasm</keyword>
<gene>
    <name evidence="13" type="ORF">CAG99_09795</name>
</gene>
<dbReference type="GO" id="GO:1900376">
    <property type="term" value="P:regulation of secondary metabolite biosynthetic process"/>
    <property type="evidence" value="ECO:0007669"/>
    <property type="project" value="TreeGrafter"/>
</dbReference>